<gene>
    <name evidence="8" type="ORF">EFBL_0235</name>
</gene>
<dbReference type="RefSeq" id="WP_096180321.1">
    <property type="nucleotide sequence ID" value="NZ_BDUF01000004.1"/>
</dbReference>
<dbReference type="GO" id="GO:0003729">
    <property type="term" value="F:mRNA binding"/>
    <property type="evidence" value="ECO:0007669"/>
    <property type="project" value="InterPro"/>
</dbReference>
<dbReference type="Proteomes" id="UP000217785">
    <property type="component" value="Unassembled WGS sequence"/>
</dbReference>
<keyword evidence="6" id="KW-0694">RNA-binding</keyword>
<protein>
    <submittedName>
        <fullName evidence="8">Toxin HicA</fullName>
    </submittedName>
</protein>
<organism evidence="8 9">
    <name type="scientific">Effusibacillus lacus</name>
    <dbReference type="NCBI Taxonomy" id="1348429"/>
    <lineage>
        <taxon>Bacteria</taxon>
        <taxon>Bacillati</taxon>
        <taxon>Bacillota</taxon>
        <taxon>Bacilli</taxon>
        <taxon>Bacillales</taxon>
        <taxon>Alicyclobacillaceae</taxon>
        <taxon>Effusibacillus</taxon>
    </lineage>
</organism>
<sequence length="82" mass="9729">MSKLEKLWQKIKNNPKQVRFEELDKLLVKAGFERRQPRRGSSHYVYRKAGSKPVTVPYRQPHILSVYVEEAIKVLEGEFEDE</sequence>
<evidence type="ECO:0000256" key="2">
    <source>
        <dbReference type="ARBA" id="ARBA00022649"/>
    </source>
</evidence>
<evidence type="ECO:0000256" key="7">
    <source>
        <dbReference type="ARBA" id="ARBA00023016"/>
    </source>
</evidence>
<comment type="similarity">
    <text evidence="1">Belongs to the HicA mRNA interferase family.</text>
</comment>
<keyword evidence="2" id="KW-1277">Toxin-antitoxin system</keyword>
<dbReference type="InterPro" id="IPR012933">
    <property type="entry name" value="HicA_mRNA_interferase"/>
</dbReference>
<evidence type="ECO:0000256" key="4">
    <source>
        <dbReference type="ARBA" id="ARBA00022759"/>
    </source>
</evidence>
<name>A0A292YIP9_9BACL</name>
<dbReference type="EMBL" id="BDUF01000004">
    <property type="protein sequence ID" value="GAX88623.1"/>
    <property type="molecule type" value="Genomic_DNA"/>
</dbReference>
<evidence type="ECO:0000256" key="6">
    <source>
        <dbReference type="ARBA" id="ARBA00022884"/>
    </source>
</evidence>
<evidence type="ECO:0000313" key="9">
    <source>
        <dbReference type="Proteomes" id="UP000217785"/>
    </source>
</evidence>
<evidence type="ECO:0000313" key="8">
    <source>
        <dbReference type="EMBL" id="GAX88623.1"/>
    </source>
</evidence>
<reference evidence="9" key="1">
    <citation type="submission" date="2017-07" db="EMBL/GenBank/DDBJ databases">
        <title>Draft genome sequence of Effusibacillus lacus strain skLN1.</title>
        <authorList>
            <person name="Watanabe M."/>
            <person name="Kojima H."/>
            <person name="Fukui M."/>
        </authorList>
    </citation>
    <scope>NUCLEOTIDE SEQUENCE [LARGE SCALE GENOMIC DNA]</scope>
    <source>
        <strain evidence="9">skLN1</strain>
    </source>
</reference>
<keyword evidence="4" id="KW-0255">Endonuclease</keyword>
<comment type="caution">
    <text evidence="8">The sequence shown here is derived from an EMBL/GenBank/DDBJ whole genome shotgun (WGS) entry which is preliminary data.</text>
</comment>
<dbReference type="GO" id="GO:0004519">
    <property type="term" value="F:endonuclease activity"/>
    <property type="evidence" value="ECO:0007669"/>
    <property type="project" value="UniProtKB-KW"/>
</dbReference>
<keyword evidence="7" id="KW-0346">Stress response</keyword>
<evidence type="ECO:0000256" key="3">
    <source>
        <dbReference type="ARBA" id="ARBA00022722"/>
    </source>
</evidence>
<keyword evidence="5" id="KW-0378">Hydrolase</keyword>
<keyword evidence="9" id="KW-1185">Reference proteome</keyword>
<evidence type="ECO:0000256" key="1">
    <source>
        <dbReference type="ARBA" id="ARBA00006620"/>
    </source>
</evidence>
<dbReference type="AlphaFoldDB" id="A0A292YIP9"/>
<dbReference type="InterPro" id="IPR038570">
    <property type="entry name" value="HicA_sf"/>
</dbReference>
<proteinExistence type="inferred from homology"/>
<dbReference type="GO" id="GO:0016787">
    <property type="term" value="F:hydrolase activity"/>
    <property type="evidence" value="ECO:0007669"/>
    <property type="project" value="UniProtKB-KW"/>
</dbReference>
<dbReference type="Gene3D" id="3.30.920.30">
    <property type="entry name" value="Hypothetical protein"/>
    <property type="match status" value="1"/>
</dbReference>
<accession>A0A292YIP9</accession>
<dbReference type="SUPFAM" id="SSF54786">
    <property type="entry name" value="YcfA/nrd intein domain"/>
    <property type="match status" value="1"/>
</dbReference>
<keyword evidence="3" id="KW-0540">Nuclease</keyword>
<dbReference type="OrthoDB" id="361893at2"/>
<evidence type="ECO:0000256" key="5">
    <source>
        <dbReference type="ARBA" id="ARBA00022801"/>
    </source>
</evidence>
<dbReference type="Pfam" id="PF07927">
    <property type="entry name" value="HicA_toxin"/>
    <property type="match status" value="1"/>
</dbReference>